<gene>
    <name evidence="10" type="primary">NS3</name>
</gene>
<evidence type="ECO:0000313" key="10">
    <source>
        <dbReference type="EMBL" id="QWN56343.1"/>
    </source>
</evidence>
<evidence type="ECO:0000256" key="1">
    <source>
        <dbReference type="ARBA" id="ARBA00004301"/>
    </source>
</evidence>
<feature type="domain" description="CoV 3a-like viroporin TM" evidence="8">
    <location>
        <begin position="40"/>
        <end position="135"/>
    </location>
</feature>
<dbReference type="EMBL" id="MZ081390">
    <property type="protein sequence ID" value="QWN56343.1"/>
    <property type="molecule type" value="Genomic_RNA"/>
</dbReference>
<evidence type="ECO:0000256" key="6">
    <source>
        <dbReference type="PROSITE-ProRule" id="PRU01311"/>
    </source>
</evidence>
<keyword evidence="4 6" id="KW-1133">Transmembrane helix</keyword>
<dbReference type="GO" id="GO:0016020">
    <property type="term" value="C:membrane"/>
    <property type="evidence" value="ECO:0007669"/>
    <property type="project" value="UniProtKB-UniRule"/>
</dbReference>
<dbReference type="EMBL" id="MZ081391">
    <property type="protein sequence ID" value="QWN56351.1"/>
    <property type="molecule type" value="Genomic_RNA"/>
</dbReference>
<feature type="domain" description="CoV 3a-like viroporin CD" evidence="9">
    <location>
        <begin position="139"/>
        <end position="214"/>
    </location>
</feature>
<name>A0A8F1CXE8_9ALPC</name>
<dbReference type="Pfam" id="PF03053">
    <property type="entry name" value="Corona_NS3b"/>
    <property type="match status" value="1"/>
</dbReference>
<evidence type="ECO:0000259" key="9">
    <source>
        <dbReference type="PROSITE" id="PS51967"/>
    </source>
</evidence>
<evidence type="ECO:0000256" key="2">
    <source>
        <dbReference type="ARBA" id="ARBA00022692"/>
    </source>
</evidence>
<evidence type="ECO:0000256" key="7">
    <source>
        <dbReference type="SAM" id="Phobius"/>
    </source>
</evidence>
<dbReference type="GO" id="GO:0033644">
    <property type="term" value="C:host cell membrane"/>
    <property type="evidence" value="ECO:0007669"/>
    <property type="project" value="UniProtKB-SubCell"/>
</dbReference>
<evidence type="ECO:0000313" key="11">
    <source>
        <dbReference type="EMBL" id="QWN56351.1"/>
    </source>
</evidence>
<dbReference type="PROSITE" id="PS51966">
    <property type="entry name" value="COV_VIROPORIN_3A_TM"/>
    <property type="match status" value="1"/>
</dbReference>
<feature type="transmembrane region" description="Helical" evidence="7">
    <location>
        <begin position="52"/>
        <end position="71"/>
    </location>
</feature>
<dbReference type="InterPro" id="IPR046446">
    <property type="entry name" value="a/bCoV_VIROPORIN_3A-like_CD"/>
</dbReference>
<reference evidence="10" key="1">
    <citation type="journal article" date="2021" name="Cell">
        <title>Identification of novel bat coronaviruses sheds light on the evolutionary origins of SARS-CoV-2 and related viruses.</title>
        <authorList>
            <person name="Zhou H."/>
            <person name="Ji J."/>
            <person name="Chen X."/>
            <person name="Bi Y."/>
            <person name="Li J."/>
            <person name="Wang Q."/>
            <person name="Hu T."/>
            <person name="Song H."/>
            <person name="Zhao R."/>
            <person name="Chen Y."/>
            <person name="Cui M."/>
            <person name="Zhang Y."/>
            <person name="Hughes A.C."/>
            <person name="Holmes E.C."/>
            <person name="Shi W."/>
        </authorList>
    </citation>
    <scope>NUCLEOTIDE SEQUENCE</scope>
    <source>
        <strain evidence="10">Bat/Yunnan/HpYN13/2019</strain>
        <strain evidence="11">Bat/Yunnan/RmYN22/2020</strain>
    </source>
</reference>
<dbReference type="InterPro" id="IPR004293">
    <property type="entry name" value="Coronavirus_Orf3a/b"/>
</dbReference>
<sequence length="236" mass="27060">MSRQKLTTLRSRKSAHSIMTGLFQTSFGDSVQAGVHHLVEKLPLPDVHFQHALPLANFLMTSVFVIYFAMYKASSVRNNCIMFGFRLFAMFVYAPLLCYFELYVDAAIIFGALYTRLVYVTYYACRYKSPAFVVLNTDKLAFVQGYYWYYQDNSYLTLLGGENFVTFGPNFVPIAATNDLYIALRGKKDDDVPLVRRVELINGQFFYIFAQEPVVGVVNMCFSELRLCEEVEVQSD</sequence>
<feature type="transmembrane region" description="Helical" evidence="7">
    <location>
        <begin position="83"/>
        <end position="102"/>
    </location>
</feature>
<evidence type="ECO:0000259" key="8">
    <source>
        <dbReference type="PROSITE" id="PS51966"/>
    </source>
</evidence>
<keyword evidence="2 6" id="KW-0812">Transmembrane</keyword>
<dbReference type="InterPro" id="IPR046445">
    <property type="entry name" value="a/bCoV_VIROPORIN_3A-like_TM"/>
</dbReference>
<proteinExistence type="predicted"/>
<evidence type="ECO:0000256" key="5">
    <source>
        <dbReference type="ARBA" id="ARBA00023136"/>
    </source>
</evidence>
<keyword evidence="3 6" id="KW-1043">Host membrane</keyword>
<evidence type="ECO:0000256" key="3">
    <source>
        <dbReference type="ARBA" id="ARBA00022870"/>
    </source>
</evidence>
<organism evidence="10">
    <name type="scientific">Alphacoronavirus sp</name>
    <dbReference type="NCBI Taxonomy" id="1906673"/>
    <lineage>
        <taxon>Viruses</taxon>
        <taxon>Riboviria</taxon>
        <taxon>Orthornavirae</taxon>
        <taxon>Pisuviricota</taxon>
        <taxon>Pisoniviricetes</taxon>
        <taxon>Nidovirales</taxon>
        <taxon>Cornidovirineae</taxon>
        <taxon>Coronaviridae</taxon>
        <taxon>Orthocoronavirinae</taxon>
        <taxon>Alphacoronavirus</taxon>
    </lineage>
</organism>
<protein>
    <submittedName>
        <fullName evidence="10">Nonstructural protein 3</fullName>
    </submittedName>
</protein>
<comment type="subcellular location">
    <subcellularLocation>
        <location evidence="1">Host membrane</location>
        <topology evidence="1">Multi-pass membrane protein</topology>
    </subcellularLocation>
</comment>
<evidence type="ECO:0000256" key="4">
    <source>
        <dbReference type="ARBA" id="ARBA00022989"/>
    </source>
</evidence>
<accession>A0A8F1CXE8</accession>
<dbReference type="PROSITE" id="PS51967">
    <property type="entry name" value="COV_VIROPORIN_3A_CD"/>
    <property type="match status" value="1"/>
</dbReference>
<keyword evidence="5 6" id="KW-0472">Membrane</keyword>